<gene>
    <name evidence="1" type="ORF">Tci_590966</name>
</gene>
<evidence type="ECO:0000313" key="1">
    <source>
        <dbReference type="EMBL" id="GFA18994.1"/>
    </source>
</evidence>
<name>A0A699J8B1_TANCI</name>
<comment type="caution">
    <text evidence="1">The sequence shown here is derived from an EMBL/GenBank/DDBJ whole genome shotgun (WGS) entry which is preliminary data.</text>
</comment>
<dbReference type="AlphaFoldDB" id="A0A699J8B1"/>
<sequence length="119" mass="13613">VDIKDHSFSPNSKIELFLFDSNNCIISVKKRLSQDKRNFAIFFHFKNNKTGRKGLRVSRDNFAYKEYGIRLMLAPRSTKPLQEKVLLKLHGIGKLPGSLSFGGTLFWIIAELSSLRKAI</sequence>
<proteinExistence type="predicted"/>
<feature type="non-terminal residue" evidence="1">
    <location>
        <position position="1"/>
    </location>
</feature>
<dbReference type="EMBL" id="BKCJ010382948">
    <property type="protein sequence ID" value="GFA18994.1"/>
    <property type="molecule type" value="Genomic_DNA"/>
</dbReference>
<organism evidence="1">
    <name type="scientific">Tanacetum cinerariifolium</name>
    <name type="common">Dalmatian daisy</name>
    <name type="synonym">Chrysanthemum cinerariifolium</name>
    <dbReference type="NCBI Taxonomy" id="118510"/>
    <lineage>
        <taxon>Eukaryota</taxon>
        <taxon>Viridiplantae</taxon>
        <taxon>Streptophyta</taxon>
        <taxon>Embryophyta</taxon>
        <taxon>Tracheophyta</taxon>
        <taxon>Spermatophyta</taxon>
        <taxon>Magnoliopsida</taxon>
        <taxon>eudicotyledons</taxon>
        <taxon>Gunneridae</taxon>
        <taxon>Pentapetalae</taxon>
        <taxon>asterids</taxon>
        <taxon>campanulids</taxon>
        <taxon>Asterales</taxon>
        <taxon>Asteraceae</taxon>
        <taxon>Asteroideae</taxon>
        <taxon>Anthemideae</taxon>
        <taxon>Anthemidinae</taxon>
        <taxon>Tanacetum</taxon>
    </lineage>
</organism>
<protein>
    <submittedName>
        <fullName evidence="1">Uncharacterized protein</fullName>
    </submittedName>
</protein>
<reference evidence="1" key="1">
    <citation type="journal article" date="2019" name="Sci. Rep.">
        <title>Draft genome of Tanacetum cinerariifolium, the natural source of mosquito coil.</title>
        <authorList>
            <person name="Yamashiro T."/>
            <person name="Shiraishi A."/>
            <person name="Satake H."/>
            <person name="Nakayama K."/>
        </authorList>
    </citation>
    <scope>NUCLEOTIDE SEQUENCE</scope>
</reference>
<accession>A0A699J8B1</accession>